<comment type="caution">
    <text evidence="1">The sequence shown here is derived from an EMBL/GenBank/DDBJ whole genome shotgun (WGS) entry which is preliminary data.</text>
</comment>
<sequence>MYFWLPDIAKWWKVGIVVKPNIVSDGWCDRTLDEVEYMDYKPGFRTMYSRTLGSRRGQVDLLLMEGSAVEEIATIAADNVKDCDEDR</sequence>
<reference evidence="2" key="1">
    <citation type="submission" date="2017-03" db="EMBL/GenBank/DDBJ databases">
        <title>Phytopthora megakarya and P. palmivora, two closely related causual agents of cacao black pod achieved similar genome size and gene model numbers by different mechanisms.</title>
        <authorList>
            <person name="Ali S."/>
            <person name="Shao J."/>
            <person name="Larry D.J."/>
            <person name="Kronmiller B."/>
            <person name="Shen D."/>
            <person name="Strem M.D."/>
            <person name="Melnick R.L."/>
            <person name="Guiltinan M.J."/>
            <person name="Tyler B.M."/>
            <person name="Meinhardt L.W."/>
            <person name="Bailey B.A."/>
        </authorList>
    </citation>
    <scope>NUCLEOTIDE SEQUENCE [LARGE SCALE GENOMIC DNA]</scope>
    <source>
        <strain evidence="2">zdho120</strain>
    </source>
</reference>
<evidence type="ECO:0000313" key="2">
    <source>
        <dbReference type="Proteomes" id="UP000198211"/>
    </source>
</evidence>
<dbReference type="Proteomes" id="UP000198211">
    <property type="component" value="Unassembled WGS sequence"/>
</dbReference>
<dbReference type="AlphaFoldDB" id="A0A225V7C5"/>
<accession>A0A225V7C5</accession>
<protein>
    <submittedName>
        <fullName evidence="1">Uncharacterized protein</fullName>
    </submittedName>
</protein>
<dbReference type="OrthoDB" id="123950at2759"/>
<evidence type="ECO:0000313" key="1">
    <source>
        <dbReference type="EMBL" id="OWZ00647.1"/>
    </source>
</evidence>
<dbReference type="EMBL" id="NBNE01007449">
    <property type="protein sequence ID" value="OWZ00647.1"/>
    <property type="molecule type" value="Genomic_DNA"/>
</dbReference>
<name>A0A225V7C5_9STRA</name>
<organism evidence="1 2">
    <name type="scientific">Phytophthora megakarya</name>
    <dbReference type="NCBI Taxonomy" id="4795"/>
    <lineage>
        <taxon>Eukaryota</taxon>
        <taxon>Sar</taxon>
        <taxon>Stramenopiles</taxon>
        <taxon>Oomycota</taxon>
        <taxon>Peronosporomycetes</taxon>
        <taxon>Peronosporales</taxon>
        <taxon>Peronosporaceae</taxon>
        <taxon>Phytophthora</taxon>
    </lineage>
</organism>
<gene>
    <name evidence="1" type="ORF">PHMEG_00028120</name>
</gene>
<keyword evidence="2" id="KW-1185">Reference proteome</keyword>
<proteinExistence type="predicted"/>